<dbReference type="SUPFAM" id="SSF55681">
    <property type="entry name" value="Class II aaRS and biotin synthetases"/>
    <property type="match status" value="1"/>
</dbReference>
<proteinExistence type="predicted"/>
<evidence type="ECO:0008006" key="3">
    <source>
        <dbReference type="Google" id="ProtNLM"/>
    </source>
</evidence>
<accession>A0A538SBM3</accession>
<protein>
    <recommendedName>
        <fullName evidence="3">Aminoacyl-transfer RNA synthetases class-II family profile domain-containing protein</fullName>
    </recommendedName>
</protein>
<evidence type="ECO:0000313" key="1">
    <source>
        <dbReference type="EMBL" id="TMQ48771.1"/>
    </source>
</evidence>
<comment type="caution">
    <text evidence="1">The sequence shown here is derived from an EMBL/GenBank/DDBJ whole genome shotgun (WGS) entry which is preliminary data.</text>
</comment>
<sequence length="275" mass="29752">MSHDLERELARRGFLRSRDGCLLTGAAERLFVAWQGLLGEALGEFADGALVAPAFIDDQVLRDSAYLEHFPQLVFSTGNALHPQQAARPLTPAACLHFYPLLRDQALGDEGRAVVIRGRCARYEDARWAFPFRLPSFEMVELVGVGNAAGVGALCERARARVIQLFEALEMTSALEPATDSFYLGDGDGAQVVQKLRGLKTEMVVSAGGERVAVGSINRHEAFFGERFAIRTDGSPASSFCIAFGLERLVACGLSTWGGEPSDWPIAVAKHVALS</sequence>
<dbReference type="Gene3D" id="3.30.930.10">
    <property type="entry name" value="Bira Bifunctional Protein, Domain 2"/>
    <property type="match status" value="1"/>
</dbReference>
<organism evidence="1 2">
    <name type="scientific">Eiseniibacteriota bacterium</name>
    <dbReference type="NCBI Taxonomy" id="2212470"/>
    <lineage>
        <taxon>Bacteria</taxon>
        <taxon>Candidatus Eiseniibacteriota</taxon>
    </lineage>
</organism>
<dbReference type="AlphaFoldDB" id="A0A538SBM3"/>
<dbReference type="EMBL" id="VBOS01000469">
    <property type="protein sequence ID" value="TMQ48771.1"/>
    <property type="molecule type" value="Genomic_DNA"/>
</dbReference>
<evidence type="ECO:0000313" key="2">
    <source>
        <dbReference type="Proteomes" id="UP000317716"/>
    </source>
</evidence>
<dbReference type="Proteomes" id="UP000317716">
    <property type="component" value="Unassembled WGS sequence"/>
</dbReference>
<name>A0A538SBM3_UNCEI</name>
<dbReference type="InterPro" id="IPR045864">
    <property type="entry name" value="aa-tRNA-synth_II/BPL/LPL"/>
</dbReference>
<gene>
    <name evidence="1" type="ORF">E6K72_12750</name>
</gene>
<reference evidence="1 2" key="1">
    <citation type="journal article" date="2019" name="Nat. Microbiol.">
        <title>Mediterranean grassland soil C-N compound turnover is dependent on rainfall and depth, and is mediated by genomically divergent microorganisms.</title>
        <authorList>
            <person name="Diamond S."/>
            <person name="Andeer P.F."/>
            <person name="Li Z."/>
            <person name="Crits-Christoph A."/>
            <person name="Burstein D."/>
            <person name="Anantharaman K."/>
            <person name="Lane K.R."/>
            <person name="Thomas B.C."/>
            <person name="Pan C."/>
            <person name="Northen T.R."/>
            <person name="Banfield J.F."/>
        </authorList>
    </citation>
    <scope>NUCLEOTIDE SEQUENCE [LARGE SCALE GENOMIC DNA]</scope>
    <source>
        <strain evidence="1">WS_2</strain>
    </source>
</reference>